<reference evidence="1" key="1">
    <citation type="submission" date="2022-10" db="EMBL/GenBank/DDBJ databases">
        <title>The complete genomes of actinobacterial strains from the NBC collection.</title>
        <authorList>
            <person name="Joergensen T.S."/>
            <person name="Alvarez Arevalo M."/>
            <person name="Sterndorff E.B."/>
            <person name="Faurdal D."/>
            <person name="Vuksanovic O."/>
            <person name="Mourched A.-S."/>
            <person name="Charusanti P."/>
            <person name="Shaw S."/>
            <person name="Blin K."/>
            <person name="Weber T."/>
        </authorList>
    </citation>
    <scope>NUCLEOTIDE SEQUENCE</scope>
    <source>
        <strain evidence="1">NBC_01393</strain>
    </source>
</reference>
<name>A0AAU3I637_9ACTN</name>
<dbReference type="AlphaFoldDB" id="A0AAU3I637"/>
<organism evidence="1">
    <name type="scientific">Streptomyces sp. NBC_01393</name>
    <dbReference type="NCBI Taxonomy" id="2903851"/>
    <lineage>
        <taxon>Bacteria</taxon>
        <taxon>Bacillati</taxon>
        <taxon>Actinomycetota</taxon>
        <taxon>Actinomycetes</taxon>
        <taxon>Kitasatosporales</taxon>
        <taxon>Streptomycetaceae</taxon>
        <taxon>Streptomyces</taxon>
    </lineage>
</organism>
<accession>A0AAU3I637</accession>
<dbReference type="EMBL" id="CP109546">
    <property type="protein sequence ID" value="WTZ13326.1"/>
    <property type="molecule type" value="Genomic_DNA"/>
</dbReference>
<evidence type="ECO:0000313" key="1">
    <source>
        <dbReference type="EMBL" id="WTZ13326.1"/>
    </source>
</evidence>
<gene>
    <name evidence="1" type="ORF">OG699_38390</name>
</gene>
<sequence>MAALSFTWILQGAGWALVAAADEHAEVEVTASYAAHTDAPAHFLYALARLVLTDTQTESEFHAEPEVYRWFFHRDGSEVDIRIVMADDYQAPTESGVELWASRQSLDTLCRTAIRAFDRVRYELGEDAYQAEWRRPFPHNELETLRTAWRGQQSGPEEVHHSRSR</sequence>
<proteinExistence type="predicted"/>
<protein>
    <submittedName>
        <fullName evidence="1">Uncharacterized protein</fullName>
    </submittedName>
</protein>